<evidence type="ECO:0000256" key="1">
    <source>
        <dbReference type="SAM" id="MobiDB-lite"/>
    </source>
</evidence>
<reference evidence="3" key="1">
    <citation type="submission" date="2016-09" db="EMBL/GenBank/DDBJ databases">
        <authorList>
            <person name="Jeantristanb JTB J.-T."/>
            <person name="Ricardo R."/>
        </authorList>
    </citation>
    <scope>NUCLEOTIDE SEQUENCE [LARGE SCALE GENOMIC DNA]</scope>
</reference>
<accession>A0A238F713</accession>
<organism evidence="2 3">
    <name type="scientific">Microbotryum intermedium</name>
    <dbReference type="NCBI Taxonomy" id="269621"/>
    <lineage>
        <taxon>Eukaryota</taxon>
        <taxon>Fungi</taxon>
        <taxon>Dikarya</taxon>
        <taxon>Basidiomycota</taxon>
        <taxon>Pucciniomycotina</taxon>
        <taxon>Microbotryomycetes</taxon>
        <taxon>Microbotryales</taxon>
        <taxon>Microbotryaceae</taxon>
        <taxon>Microbotryum</taxon>
    </lineage>
</organism>
<name>A0A238F713_9BASI</name>
<dbReference type="AlphaFoldDB" id="A0A238F713"/>
<dbReference type="Proteomes" id="UP000198372">
    <property type="component" value="Unassembled WGS sequence"/>
</dbReference>
<keyword evidence="3" id="KW-1185">Reference proteome</keyword>
<protein>
    <submittedName>
        <fullName evidence="2">BQ2448_5414 protein</fullName>
    </submittedName>
</protein>
<evidence type="ECO:0000313" key="2">
    <source>
        <dbReference type="EMBL" id="SCV67803.1"/>
    </source>
</evidence>
<gene>
    <name evidence="2" type="ORF">BQ2448_5414</name>
</gene>
<dbReference type="EMBL" id="FMSP01000002">
    <property type="protein sequence ID" value="SCV67803.1"/>
    <property type="molecule type" value="Genomic_DNA"/>
</dbReference>
<feature type="region of interest" description="Disordered" evidence="1">
    <location>
        <begin position="1"/>
        <end position="50"/>
    </location>
</feature>
<feature type="compositionally biased region" description="Basic and acidic residues" evidence="1">
    <location>
        <begin position="11"/>
        <end position="35"/>
    </location>
</feature>
<sequence length="97" mass="10779">MTTAGFAADSGSRKETRSSTPDPKHTVPPRPKVDECTTQLNHSKHRDPKEDHACLCCIYDCNKYNPTNDTEYEECYLNACSGGRCYKLTPPTPSTGH</sequence>
<evidence type="ECO:0000313" key="3">
    <source>
        <dbReference type="Proteomes" id="UP000198372"/>
    </source>
</evidence>
<proteinExistence type="predicted"/>